<evidence type="ECO:0000313" key="2">
    <source>
        <dbReference type="Proteomes" id="UP000054047"/>
    </source>
</evidence>
<proteinExistence type="predicted"/>
<name>A0A0C2GJ33_9BILA</name>
<organism evidence="1 2">
    <name type="scientific">Ancylostoma duodenale</name>
    <dbReference type="NCBI Taxonomy" id="51022"/>
    <lineage>
        <taxon>Eukaryota</taxon>
        <taxon>Metazoa</taxon>
        <taxon>Ecdysozoa</taxon>
        <taxon>Nematoda</taxon>
        <taxon>Chromadorea</taxon>
        <taxon>Rhabditida</taxon>
        <taxon>Rhabditina</taxon>
        <taxon>Rhabditomorpha</taxon>
        <taxon>Strongyloidea</taxon>
        <taxon>Ancylostomatidae</taxon>
        <taxon>Ancylostomatinae</taxon>
        <taxon>Ancylostoma</taxon>
    </lineage>
</organism>
<dbReference type="AlphaFoldDB" id="A0A0C2GJ33"/>
<sequence length="95" mass="10892">MTTTYKDNAHKVLTSDDLTLKTSVAVEPRPSTTVCAIDYRKSIMTDMEESKRNEQTSDFLADIDYALDTMKYMHDMQIGKAAIRPIVEEVRQFLL</sequence>
<dbReference type="Proteomes" id="UP000054047">
    <property type="component" value="Unassembled WGS sequence"/>
</dbReference>
<dbReference type="EMBL" id="KN734825">
    <property type="protein sequence ID" value="KIH57101.1"/>
    <property type="molecule type" value="Genomic_DNA"/>
</dbReference>
<reference evidence="1 2" key="1">
    <citation type="submission" date="2013-12" db="EMBL/GenBank/DDBJ databases">
        <title>Draft genome of the parsitic nematode Ancylostoma duodenale.</title>
        <authorList>
            <person name="Mitreva M."/>
        </authorList>
    </citation>
    <scope>NUCLEOTIDE SEQUENCE [LARGE SCALE GENOMIC DNA]</scope>
    <source>
        <strain evidence="1 2">Zhejiang</strain>
    </source>
</reference>
<dbReference type="OrthoDB" id="10493720at2759"/>
<gene>
    <name evidence="1" type="ORF">ANCDUO_12710</name>
</gene>
<protein>
    <submittedName>
        <fullName evidence="1">Uncharacterized protein</fullName>
    </submittedName>
</protein>
<accession>A0A0C2GJ33</accession>
<evidence type="ECO:0000313" key="1">
    <source>
        <dbReference type="EMBL" id="KIH57101.1"/>
    </source>
</evidence>
<keyword evidence="2" id="KW-1185">Reference proteome</keyword>